<feature type="signal peptide" evidence="9">
    <location>
        <begin position="1"/>
        <end position="17"/>
    </location>
</feature>
<dbReference type="AlphaFoldDB" id="C3Y9I3"/>
<evidence type="ECO:0000256" key="1">
    <source>
        <dbReference type="ARBA" id="ARBA00000822"/>
    </source>
</evidence>
<dbReference type="InterPro" id="IPR002557">
    <property type="entry name" value="Chitin-bd_dom"/>
</dbReference>
<feature type="domain" description="Chitin-binding type-2" evidence="10">
    <location>
        <begin position="96"/>
        <end position="157"/>
    </location>
</feature>
<name>C3Y9I3_BRAFL</name>
<dbReference type="GO" id="GO:0008061">
    <property type="term" value="F:chitin binding"/>
    <property type="evidence" value="ECO:0007669"/>
    <property type="project" value="UniProtKB-KW"/>
</dbReference>
<comment type="catalytic activity">
    <reaction evidence="1">
        <text>Random endo-hydrolysis of N-acetyl-beta-D-glucosaminide (1-&gt;4)-beta-linkages in chitin and chitodextrins.</text>
        <dbReference type="EC" id="3.2.1.14"/>
    </reaction>
</comment>
<dbReference type="Gene3D" id="3.20.20.80">
    <property type="entry name" value="Glycosidases"/>
    <property type="match status" value="1"/>
</dbReference>
<evidence type="ECO:0000256" key="2">
    <source>
        <dbReference type="ARBA" id="ARBA00012729"/>
    </source>
</evidence>
<organism>
    <name type="scientific">Branchiostoma floridae</name>
    <name type="common">Florida lancelet</name>
    <name type="synonym">Amphioxus</name>
    <dbReference type="NCBI Taxonomy" id="7739"/>
    <lineage>
        <taxon>Eukaryota</taxon>
        <taxon>Metazoa</taxon>
        <taxon>Chordata</taxon>
        <taxon>Cephalochordata</taxon>
        <taxon>Leptocardii</taxon>
        <taxon>Amphioxiformes</taxon>
        <taxon>Branchiostomatidae</taxon>
        <taxon>Branchiostoma</taxon>
    </lineage>
</organism>
<keyword evidence="6" id="KW-0146">Chitin degradation</keyword>
<evidence type="ECO:0000256" key="9">
    <source>
        <dbReference type="SAM" id="SignalP"/>
    </source>
</evidence>
<dbReference type="InParanoid" id="C3Y9I3"/>
<feature type="domain" description="Chitin-binding type-2" evidence="10">
    <location>
        <begin position="347"/>
        <end position="407"/>
    </location>
</feature>
<feature type="domain" description="Chitin-binding type-2" evidence="10">
    <location>
        <begin position="500"/>
        <end position="561"/>
    </location>
</feature>
<dbReference type="PANTHER" id="PTHR23301">
    <property type="entry name" value="CHITIN BINDING PERITROPHIN-A"/>
    <property type="match status" value="1"/>
</dbReference>
<protein>
    <recommendedName>
        <fullName evidence="2">chitinase</fullName>
        <ecNumber evidence="2">3.2.1.14</ecNumber>
    </recommendedName>
</protein>
<gene>
    <name evidence="11" type="ORF">BRAFLDRAFT_130809</name>
</gene>
<feature type="domain" description="Chitin-binding type-2" evidence="10">
    <location>
        <begin position="1016"/>
        <end position="1076"/>
    </location>
</feature>
<keyword evidence="5" id="KW-0677">Repeat</keyword>
<keyword evidence="8" id="KW-0325">Glycoprotein</keyword>
<dbReference type="SUPFAM" id="SSF57625">
    <property type="entry name" value="Invertebrate chitin-binding proteins"/>
    <property type="match status" value="13"/>
</dbReference>
<dbReference type="GO" id="GO:0005576">
    <property type="term" value="C:extracellular region"/>
    <property type="evidence" value="ECO:0007669"/>
    <property type="project" value="InterPro"/>
</dbReference>
<proteinExistence type="predicted"/>
<evidence type="ECO:0000256" key="3">
    <source>
        <dbReference type="ARBA" id="ARBA00022669"/>
    </source>
</evidence>
<keyword evidence="3" id="KW-0147">Chitin-binding</keyword>
<keyword evidence="4 9" id="KW-0732">Signal</keyword>
<feature type="domain" description="Chitin-binding type-2" evidence="10">
    <location>
        <begin position="430"/>
        <end position="490"/>
    </location>
</feature>
<dbReference type="GO" id="GO:0006032">
    <property type="term" value="P:chitin catabolic process"/>
    <property type="evidence" value="ECO:0007669"/>
    <property type="project" value="UniProtKB-KW"/>
</dbReference>
<dbReference type="EMBL" id="GG666492">
    <property type="protein sequence ID" value="EEN63239.1"/>
    <property type="molecule type" value="Genomic_DNA"/>
</dbReference>
<dbReference type="PANTHER" id="PTHR23301:SF0">
    <property type="entry name" value="CHITIN-BINDING TYPE-2 DOMAIN-CONTAINING PROTEIN-RELATED"/>
    <property type="match status" value="1"/>
</dbReference>
<dbReference type="SMART" id="SM00494">
    <property type="entry name" value="ChtBD2"/>
    <property type="match status" value="13"/>
</dbReference>
<feature type="domain" description="Chitin-binding type-2" evidence="10">
    <location>
        <begin position="1170"/>
        <end position="1231"/>
    </location>
</feature>
<feature type="domain" description="Chitin-binding type-2" evidence="10">
    <location>
        <begin position="1100"/>
        <end position="1160"/>
    </location>
</feature>
<dbReference type="Gene3D" id="2.170.140.10">
    <property type="entry name" value="Chitin binding domain"/>
    <property type="match status" value="12"/>
</dbReference>
<evidence type="ECO:0000313" key="11">
    <source>
        <dbReference type="EMBL" id="EEN63239.1"/>
    </source>
</evidence>
<feature type="domain" description="Chitin-binding type-2" evidence="10">
    <location>
        <begin position="848"/>
        <end position="908"/>
    </location>
</feature>
<feature type="domain" description="Chitin-binding type-2" evidence="10">
    <location>
        <begin position="178"/>
        <end position="240"/>
    </location>
</feature>
<reference evidence="11" key="1">
    <citation type="journal article" date="2008" name="Nature">
        <title>The amphioxus genome and the evolution of the chordate karyotype.</title>
        <authorList>
            <consortium name="US DOE Joint Genome Institute (JGI-PGF)"/>
            <person name="Putnam N.H."/>
            <person name="Butts T."/>
            <person name="Ferrier D.E.K."/>
            <person name="Furlong R.F."/>
            <person name="Hellsten U."/>
            <person name="Kawashima T."/>
            <person name="Robinson-Rechavi M."/>
            <person name="Shoguchi E."/>
            <person name="Terry A."/>
            <person name="Yu J.-K."/>
            <person name="Benito-Gutierrez E.L."/>
            <person name="Dubchak I."/>
            <person name="Garcia-Fernandez J."/>
            <person name="Gibson-Brown J.J."/>
            <person name="Grigoriev I.V."/>
            <person name="Horton A.C."/>
            <person name="de Jong P.J."/>
            <person name="Jurka J."/>
            <person name="Kapitonov V.V."/>
            <person name="Kohara Y."/>
            <person name="Kuroki Y."/>
            <person name="Lindquist E."/>
            <person name="Lucas S."/>
            <person name="Osoegawa K."/>
            <person name="Pennacchio L.A."/>
            <person name="Salamov A.A."/>
            <person name="Satou Y."/>
            <person name="Sauka-Spengler T."/>
            <person name="Schmutz J."/>
            <person name="Shin-I T."/>
            <person name="Toyoda A."/>
            <person name="Bronner-Fraser M."/>
            <person name="Fujiyama A."/>
            <person name="Holland L.Z."/>
            <person name="Holland P.W.H."/>
            <person name="Satoh N."/>
            <person name="Rokhsar D.S."/>
        </authorList>
    </citation>
    <scope>NUCLEOTIDE SEQUENCE [LARGE SCALE GENOMIC DNA]</scope>
    <source>
        <strain evidence="11">S238N-H82</strain>
        <tissue evidence="11">Testes</tissue>
    </source>
</reference>
<dbReference type="EC" id="3.2.1.14" evidence="2"/>
<evidence type="ECO:0000256" key="8">
    <source>
        <dbReference type="ARBA" id="ARBA00023180"/>
    </source>
</evidence>
<evidence type="ECO:0000256" key="7">
    <source>
        <dbReference type="ARBA" id="ARBA00023157"/>
    </source>
</evidence>
<dbReference type="InterPro" id="IPR036508">
    <property type="entry name" value="Chitin-bd_dom_sf"/>
</dbReference>
<feature type="domain" description="Chitin-binding type-2" evidence="10">
    <location>
        <begin position="764"/>
        <end position="824"/>
    </location>
</feature>
<keyword evidence="7" id="KW-1015">Disulfide bond</keyword>
<dbReference type="GO" id="GO:0008843">
    <property type="term" value="F:endochitinase activity"/>
    <property type="evidence" value="ECO:0007669"/>
    <property type="project" value="UniProtKB-EC"/>
</dbReference>
<evidence type="ECO:0000256" key="4">
    <source>
        <dbReference type="ARBA" id="ARBA00022729"/>
    </source>
</evidence>
<feature type="domain" description="Chitin-binding type-2" evidence="10">
    <location>
        <begin position="264"/>
        <end position="324"/>
    </location>
</feature>
<keyword evidence="6" id="KW-0119">Carbohydrate metabolism</keyword>
<dbReference type="Pfam" id="PF01607">
    <property type="entry name" value="CBM_14"/>
    <property type="match status" value="13"/>
</dbReference>
<feature type="chain" id="PRO_5002933531" description="chitinase" evidence="9">
    <location>
        <begin position="18"/>
        <end position="1234"/>
    </location>
</feature>
<feature type="domain" description="Chitin-binding type-2" evidence="10">
    <location>
        <begin position="932"/>
        <end position="992"/>
    </location>
</feature>
<evidence type="ECO:0000256" key="5">
    <source>
        <dbReference type="ARBA" id="ARBA00022737"/>
    </source>
</evidence>
<keyword evidence="6" id="KW-0624">Polysaccharide degradation</keyword>
<dbReference type="InterPro" id="IPR051940">
    <property type="entry name" value="Chitin_bind-dev_reg"/>
</dbReference>
<accession>C3Y9I3</accession>
<sequence>MYSTVVFCLLALSGTLAMPVTDQANSTQAVTESILNATEAQDVTVQPIVVNVTEKVDASQPTTTQSTPLVTDDNVVTNASTATETVVIETTTESLKFTCGGKAAGLYADPDNCYQYFECVEGFSTAFLRLCAPGGPVFDPAKQRCDWPENVPAPCGTKVRNEGSIRARSSLMARGSSTFTCTGKQPGLYADPADCSMYYECVLGHPVYHRPCAPGGTVYDPASLRCRWPYEPEVSGPCGTLSANLLTDQTSANVPAHDVPVPSTFTCTGKQPGMYADPADCSMYYECVLGHPVYHRPCAPGGTVYDPASLRCMWPHEVSGPCGISANLLTDQSSANVPAHDVPVPSTFTCTGKQPGMYADPADCSMYYECVLGHPVYHRPCAPGGTVYDPASLRCMWPHEVSGPCGISANLLTDQSSANVPAHDVPVPSTFTCTGKQPGMYADPADCSMYYECVLGHPVYHRPCAPGGTVYDPARQECRWPYEVSGPCRAYTVPAIQTETFSCAGKAPGHYPDPDSCSRYYECTLLSSEPFHRDCPPGGLVFDAGRQYCTWPWSVAGPCGAFTTSHHREEEVYLYKEEATESELAAMYSTVVFCLLALSGTLAMPVTDQANSTQAVTENILNATEAQDVTVQPIEVNVTEQVDASQPTTTQSTPLVTDDNVVTNASTATETVVIETTTESPKFTCGGKAAGLYADPDNCYQYYECVEGFSTAFLRLCAPGGPVFDPAKQRCDWPENVPAPCGTKVRNEGSIRARSSLMARSSSTFTCTGKQPGMYADPADCSMYYECVLGHPVYHRPCAPGGTVYDPASLRCMWPHEVSGPCGTLSANLLTDQTSANVPAHDVPVPSTFTCTGKQLGMYADPADCSMYYECVLGHPVYHRPCAPGGTVYDPASLRCMWPYEVSGPCGTLSANLLTDETSANVPAHDVPVPSTFTCTGKQPGMYADPADCSMYYECVLGHPVYHRPCAPGGTVYDPASLRCMWPYEVSGPCGTLSANLLTDETSANVPAHDVPVPSIFTCTGKQPGMYADPADCSMYYECVLGHPVYHRPCAPGGTVYDPARQECRWPYEVSGPCGTLSENLLTDETSANVPAHDVPVPSTFTCTGKQPGMYADPADCSMYYECVLGHPVYHRPCAPGGTVYDPARQECRWPYEVSGPCRAYTVPVIQTETFSCAGKAPGHYPDPDSCSRYYECTLLSSEPFHRDCPPGGLVFDAGRQYCTWPWSVAGPCGDYGQ</sequence>
<dbReference type="PROSITE" id="PS50940">
    <property type="entry name" value="CHIT_BIND_II"/>
    <property type="match status" value="13"/>
</dbReference>
<evidence type="ECO:0000256" key="6">
    <source>
        <dbReference type="ARBA" id="ARBA00023024"/>
    </source>
</evidence>
<evidence type="ECO:0000259" key="10">
    <source>
        <dbReference type="PROSITE" id="PS50940"/>
    </source>
</evidence>
<feature type="domain" description="Chitin-binding type-2" evidence="10">
    <location>
        <begin position="682"/>
        <end position="743"/>
    </location>
</feature>